<dbReference type="PANTHER" id="PTHR42834">
    <property type="entry name" value="ENDONUCLEASE/EXONUCLEASE/PHOSPHATASE FAMILY PROTEIN (AFU_ORTHOLOGUE AFUA_3G09210)"/>
    <property type="match status" value="1"/>
</dbReference>
<dbReference type="NCBIfam" id="NF033681">
    <property type="entry name" value="ExeM_NucH_DNase"/>
    <property type="match status" value="1"/>
</dbReference>
<dbReference type="InterPro" id="IPR005135">
    <property type="entry name" value="Endo/exonuclease/phosphatase"/>
</dbReference>
<dbReference type="GO" id="GO:0004519">
    <property type="term" value="F:endonuclease activity"/>
    <property type="evidence" value="ECO:0007669"/>
    <property type="project" value="UniProtKB-KW"/>
</dbReference>
<feature type="region of interest" description="Disordered" evidence="1">
    <location>
        <begin position="261"/>
        <end position="281"/>
    </location>
</feature>
<evidence type="ECO:0000256" key="1">
    <source>
        <dbReference type="SAM" id="MobiDB-lite"/>
    </source>
</evidence>
<dbReference type="SUPFAM" id="SSF56219">
    <property type="entry name" value="DNase I-like"/>
    <property type="match status" value="1"/>
</dbReference>
<keyword evidence="4" id="KW-0378">Hydrolase</keyword>
<keyword evidence="5" id="KW-1185">Reference proteome</keyword>
<protein>
    <submittedName>
        <fullName evidence="4">ExeM/NucH family extracellular endonuclease</fullName>
    </submittedName>
</protein>
<dbReference type="Pfam" id="PF03372">
    <property type="entry name" value="Exo_endo_phos"/>
    <property type="match status" value="1"/>
</dbReference>
<evidence type="ECO:0000313" key="5">
    <source>
        <dbReference type="Proteomes" id="UP001336314"/>
    </source>
</evidence>
<comment type="caution">
    <text evidence="4">The sequence shown here is derived from an EMBL/GenBank/DDBJ whole genome shotgun (WGS) entry which is preliminary data.</text>
</comment>
<keyword evidence="4" id="KW-0540">Nuclease</keyword>
<reference evidence="4 5" key="1">
    <citation type="submission" date="2023-07" db="EMBL/GenBank/DDBJ databases">
        <title>Alkalimonas sp., MEB108 novel, alkaliphilic bacterium isolated from Lonar Lake, India.</title>
        <authorList>
            <person name="Joshi A."/>
            <person name="Thite S."/>
        </authorList>
    </citation>
    <scope>NUCLEOTIDE SEQUENCE [LARGE SCALE GENOMIC DNA]</scope>
    <source>
        <strain evidence="4 5">MEB108</strain>
    </source>
</reference>
<accession>A0ABU7J3C9</accession>
<evidence type="ECO:0000256" key="2">
    <source>
        <dbReference type="SAM" id="SignalP"/>
    </source>
</evidence>
<feature type="signal peptide" evidence="2">
    <location>
        <begin position="1"/>
        <end position="22"/>
    </location>
</feature>
<organism evidence="4 5">
    <name type="scientific">Alkalimonas cellulosilytica</name>
    <dbReference type="NCBI Taxonomy" id="3058395"/>
    <lineage>
        <taxon>Bacteria</taxon>
        <taxon>Pseudomonadati</taxon>
        <taxon>Pseudomonadota</taxon>
        <taxon>Gammaproteobacteria</taxon>
        <taxon>Alkalimonas</taxon>
    </lineage>
</organism>
<dbReference type="CDD" id="cd10283">
    <property type="entry name" value="MnuA_DNase1-like"/>
    <property type="match status" value="1"/>
</dbReference>
<dbReference type="InterPro" id="IPR047971">
    <property type="entry name" value="ExeM-like"/>
</dbReference>
<sequence length="598" mass="65842">MMKTLYSFCFALASSLALNSCAQPAAELCQLPVTPISSIQGEGEQSPKLGQTVLTQGVLTAYIYPDTPRAGWLLQQSGPVALQTASQALFLPDDGRLTQLQLGQLLAIQGRVAEIEQLTSLIDVELQSCGQSQAKPLRIQLPLPEQLSWEALEGMWLRFEQPLVVNSTFGLGRFGELTLADKRLWTPTQIHLPGDAAKAHEALQERRMLVLDDGSLEQNPEPLPYPPSGLSAEHSLRLGDTFSGVEGVLIQDLRGYRLVPTRQPDWQPQNPRPSPPAPRQNGELRVASFNVLNFFTGADQDPPFPTRRGASSQLELERQQAKLTAAILAMDADIVGLIELENNGYADGSAIATLLTALNAATDRPYAMVKTAEQPGSDVIKVGLIYRPDAVQQAGTAATQPQPPFHQLHRAPVAQSFLDLSSQKMLTVSVNHFKSKGGCPRRDHPQFAQMRDQGDGQACWNAARLEAAEALHHWLEQQPTGITTPYQLLMGDLNAYRMEDPIRLLEHLGWQYLDANTEGPSYSFVFRGKSGSLDHALASPAFAALEPQIQHWAINADEPVLLQYSLEYKSLTQQQKLYAPSPYRSSDHDPIILTFRMN</sequence>
<feature type="domain" description="Endonuclease/exonuclease/phosphatase" evidence="3">
    <location>
        <begin position="287"/>
        <end position="588"/>
    </location>
</feature>
<dbReference type="PANTHER" id="PTHR42834:SF1">
    <property type="entry name" value="ENDONUCLEASE_EXONUCLEASE_PHOSPHATASE FAMILY PROTEIN (AFU_ORTHOLOGUE AFUA_3G09210)"/>
    <property type="match status" value="1"/>
</dbReference>
<dbReference type="RefSeq" id="WP_330128132.1">
    <property type="nucleotide sequence ID" value="NZ_JAUHLI010000005.1"/>
</dbReference>
<evidence type="ECO:0000259" key="3">
    <source>
        <dbReference type="Pfam" id="PF03372"/>
    </source>
</evidence>
<keyword evidence="4" id="KW-0255">Endonuclease</keyword>
<gene>
    <name evidence="4" type="ORF">QWY20_06020</name>
</gene>
<dbReference type="Proteomes" id="UP001336314">
    <property type="component" value="Unassembled WGS sequence"/>
</dbReference>
<dbReference type="Gene3D" id="3.60.10.10">
    <property type="entry name" value="Endonuclease/exonuclease/phosphatase"/>
    <property type="match status" value="1"/>
</dbReference>
<dbReference type="InterPro" id="IPR036691">
    <property type="entry name" value="Endo/exonu/phosph_ase_sf"/>
</dbReference>
<evidence type="ECO:0000313" key="4">
    <source>
        <dbReference type="EMBL" id="MEE2001003.1"/>
    </source>
</evidence>
<keyword evidence="2" id="KW-0732">Signal</keyword>
<name>A0ABU7J3C9_9GAMM</name>
<feature type="chain" id="PRO_5046355329" evidence="2">
    <location>
        <begin position="23"/>
        <end position="598"/>
    </location>
</feature>
<proteinExistence type="predicted"/>
<dbReference type="EMBL" id="JAUHLI010000005">
    <property type="protein sequence ID" value="MEE2001003.1"/>
    <property type="molecule type" value="Genomic_DNA"/>
</dbReference>